<dbReference type="EMBL" id="JASPKZ010010286">
    <property type="protein sequence ID" value="KAJ9574469.1"/>
    <property type="molecule type" value="Genomic_DNA"/>
</dbReference>
<reference evidence="1" key="2">
    <citation type="submission" date="2023-05" db="EMBL/GenBank/DDBJ databases">
        <authorList>
            <person name="Fouks B."/>
        </authorList>
    </citation>
    <scope>NUCLEOTIDE SEQUENCE</scope>
    <source>
        <strain evidence="1">Stay&amp;Tobe</strain>
        <tissue evidence="1">Testes</tissue>
    </source>
</reference>
<reference evidence="1" key="1">
    <citation type="journal article" date="2023" name="IScience">
        <title>Live-bearing cockroach genome reveals convergent evolutionary mechanisms linked to viviparity in insects and beyond.</title>
        <authorList>
            <person name="Fouks B."/>
            <person name="Harrison M.C."/>
            <person name="Mikhailova A.A."/>
            <person name="Marchal E."/>
            <person name="English S."/>
            <person name="Carruthers M."/>
            <person name="Jennings E.C."/>
            <person name="Chiamaka E.L."/>
            <person name="Frigard R.A."/>
            <person name="Pippel M."/>
            <person name="Attardo G.M."/>
            <person name="Benoit J.B."/>
            <person name="Bornberg-Bauer E."/>
            <person name="Tobe S.S."/>
        </authorList>
    </citation>
    <scope>NUCLEOTIDE SEQUENCE</scope>
    <source>
        <strain evidence="1">Stay&amp;Tobe</strain>
    </source>
</reference>
<comment type="caution">
    <text evidence="1">The sequence shown here is derived from an EMBL/GenBank/DDBJ whole genome shotgun (WGS) entry which is preliminary data.</text>
</comment>
<sequence length="85" mass="9484">EDEEEYQEVLKLVYEAIVTKPSQRIVNKFFGESLPPLSELANNASLMLLNTHLTITKPRPFVPAIVEVAGIHIGEPQELPQVSSE</sequence>
<accession>A0AAD8E2M9</accession>
<keyword evidence="2" id="KW-1185">Reference proteome</keyword>
<proteinExistence type="predicted"/>
<evidence type="ECO:0000313" key="1">
    <source>
        <dbReference type="EMBL" id="KAJ9574469.1"/>
    </source>
</evidence>
<organism evidence="1 2">
    <name type="scientific">Diploptera punctata</name>
    <name type="common">Pacific beetle cockroach</name>
    <dbReference type="NCBI Taxonomy" id="6984"/>
    <lineage>
        <taxon>Eukaryota</taxon>
        <taxon>Metazoa</taxon>
        <taxon>Ecdysozoa</taxon>
        <taxon>Arthropoda</taxon>
        <taxon>Hexapoda</taxon>
        <taxon>Insecta</taxon>
        <taxon>Pterygota</taxon>
        <taxon>Neoptera</taxon>
        <taxon>Polyneoptera</taxon>
        <taxon>Dictyoptera</taxon>
        <taxon>Blattodea</taxon>
        <taxon>Blaberoidea</taxon>
        <taxon>Blaberidae</taxon>
        <taxon>Diplopterinae</taxon>
        <taxon>Diploptera</taxon>
    </lineage>
</organism>
<dbReference type="AlphaFoldDB" id="A0AAD8E2M9"/>
<dbReference type="SUPFAM" id="SSF53756">
    <property type="entry name" value="UDP-Glycosyltransferase/glycogen phosphorylase"/>
    <property type="match status" value="1"/>
</dbReference>
<gene>
    <name evidence="1" type="ORF">L9F63_008357</name>
</gene>
<name>A0AAD8E2M9_DIPPU</name>
<protein>
    <submittedName>
        <fullName evidence="1">Uncharacterized protein</fullName>
    </submittedName>
</protein>
<evidence type="ECO:0000313" key="2">
    <source>
        <dbReference type="Proteomes" id="UP001233999"/>
    </source>
</evidence>
<feature type="non-terminal residue" evidence="1">
    <location>
        <position position="1"/>
    </location>
</feature>
<dbReference type="Proteomes" id="UP001233999">
    <property type="component" value="Unassembled WGS sequence"/>
</dbReference>